<gene>
    <name evidence="2" type="ORF">SNAT2548_LOCUS24353</name>
</gene>
<feature type="compositionally biased region" description="Basic and acidic residues" evidence="1">
    <location>
        <begin position="33"/>
        <end position="52"/>
    </location>
</feature>
<feature type="region of interest" description="Disordered" evidence="1">
    <location>
        <begin position="1"/>
        <end position="62"/>
    </location>
</feature>
<reference evidence="2" key="1">
    <citation type="submission" date="2021-02" db="EMBL/GenBank/DDBJ databases">
        <authorList>
            <person name="Dougan E. K."/>
            <person name="Rhodes N."/>
            <person name="Thang M."/>
            <person name="Chan C."/>
        </authorList>
    </citation>
    <scope>NUCLEOTIDE SEQUENCE</scope>
</reference>
<evidence type="ECO:0000313" key="3">
    <source>
        <dbReference type="Proteomes" id="UP000604046"/>
    </source>
</evidence>
<comment type="caution">
    <text evidence="2">The sequence shown here is derived from an EMBL/GenBank/DDBJ whole genome shotgun (WGS) entry which is preliminary data.</text>
</comment>
<sequence length="174" mass="20593">MASDPPTSDNDDNDEDLSESQRISEAPKSLKLQGRESTKKVDKLKNDLKIQRGEPSGTVRRIMATRSVQEVASFLRKDLPKHHDNEEVELDEFEGFEVEFEDSEEDRSSELEDDEEFEESMPKWSNKFEDGPPSWMMSWQRSTLRRTSQPKVVYDWRHRDNEWQRRGRLVAREF</sequence>
<evidence type="ECO:0000313" key="2">
    <source>
        <dbReference type="EMBL" id="CAE7446795.1"/>
    </source>
</evidence>
<dbReference type="AlphaFoldDB" id="A0A812RPI4"/>
<keyword evidence="3" id="KW-1185">Reference proteome</keyword>
<accession>A0A812RPI4</accession>
<proteinExistence type="predicted"/>
<dbReference type="EMBL" id="CAJNDS010002356">
    <property type="protein sequence ID" value="CAE7446795.1"/>
    <property type="molecule type" value="Genomic_DNA"/>
</dbReference>
<dbReference type="Proteomes" id="UP000604046">
    <property type="component" value="Unassembled WGS sequence"/>
</dbReference>
<evidence type="ECO:0000256" key="1">
    <source>
        <dbReference type="SAM" id="MobiDB-lite"/>
    </source>
</evidence>
<name>A0A812RPI4_9DINO</name>
<feature type="compositionally biased region" description="Acidic residues" evidence="1">
    <location>
        <begin position="9"/>
        <end position="18"/>
    </location>
</feature>
<feature type="compositionally biased region" description="Acidic residues" evidence="1">
    <location>
        <begin position="95"/>
        <end position="119"/>
    </location>
</feature>
<protein>
    <submittedName>
        <fullName evidence="2">Uncharacterized protein</fullName>
    </submittedName>
</protein>
<feature type="region of interest" description="Disordered" evidence="1">
    <location>
        <begin position="95"/>
        <end position="132"/>
    </location>
</feature>
<organism evidence="2 3">
    <name type="scientific">Symbiodinium natans</name>
    <dbReference type="NCBI Taxonomy" id="878477"/>
    <lineage>
        <taxon>Eukaryota</taxon>
        <taxon>Sar</taxon>
        <taxon>Alveolata</taxon>
        <taxon>Dinophyceae</taxon>
        <taxon>Suessiales</taxon>
        <taxon>Symbiodiniaceae</taxon>
        <taxon>Symbiodinium</taxon>
    </lineage>
</organism>